<reference evidence="1 2" key="1">
    <citation type="submission" date="2017-09" db="EMBL/GenBank/DDBJ databases">
        <title>Depth-based differentiation of microbial function through sediment-hosted aquifers and enrichment of novel symbionts in the deep terrestrial subsurface.</title>
        <authorList>
            <person name="Probst A.J."/>
            <person name="Ladd B."/>
            <person name="Jarett J.K."/>
            <person name="Geller-Mcgrath D.E."/>
            <person name="Sieber C.M."/>
            <person name="Emerson J.B."/>
            <person name="Anantharaman K."/>
            <person name="Thomas B.C."/>
            <person name="Malmstrom R."/>
            <person name="Stieglmeier M."/>
            <person name="Klingl A."/>
            <person name="Woyke T."/>
            <person name="Ryan C.M."/>
            <person name="Banfield J.F."/>
        </authorList>
    </citation>
    <scope>NUCLEOTIDE SEQUENCE [LARGE SCALE GENOMIC DNA]</scope>
    <source>
        <strain evidence="1">CG17_big_fil_post_rev_8_21_14_2_50_48_46</strain>
    </source>
</reference>
<dbReference type="AlphaFoldDB" id="A0A2M7G6P5"/>
<dbReference type="SUPFAM" id="SSF46689">
    <property type="entry name" value="Homeodomain-like"/>
    <property type="match status" value="1"/>
</dbReference>
<evidence type="ECO:0000313" key="1">
    <source>
        <dbReference type="EMBL" id="PIW17329.1"/>
    </source>
</evidence>
<organism evidence="1 2">
    <name type="scientific">bacterium (Candidatus Blackallbacteria) CG17_big_fil_post_rev_8_21_14_2_50_48_46</name>
    <dbReference type="NCBI Taxonomy" id="2014261"/>
    <lineage>
        <taxon>Bacteria</taxon>
        <taxon>Candidatus Blackallbacteria</taxon>
    </lineage>
</organism>
<accession>A0A2M7G6P5</accession>
<dbReference type="EMBL" id="PFFQ01000024">
    <property type="protein sequence ID" value="PIW17329.1"/>
    <property type="molecule type" value="Genomic_DNA"/>
</dbReference>
<dbReference type="Proteomes" id="UP000231019">
    <property type="component" value="Unassembled WGS sequence"/>
</dbReference>
<dbReference type="InterPro" id="IPR009057">
    <property type="entry name" value="Homeodomain-like_sf"/>
</dbReference>
<sequence length="141" mass="16125">MRDQLSLFPLEEYVKEPVFEEQAGGILEHNLGPENAAAVVKALGGLSIKIPSHPKGTDYVFFEQKLGSELAQLLIDKFAGEEIYISRNHSEEVWTQHQQVIKTFRDFVAKGNSRRRAVQQTALQLQRSGRHIYRILDEYKS</sequence>
<gene>
    <name evidence="1" type="ORF">COW36_09135</name>
</gene>
<comment type="caution">
    <text evidence="1">The sequence shown here is derived from an EMBL/GenBank/DDBJ whole genome shotgun (WGS) entry which is preliminary data.</text>
</comment>
<evidence type="ECO:0000313" key="2">
    <source>
        <dbReference type="Proteomes" id="UP000231019"/>
    </source>
</evidence>
<proteinExistence type="predicted"/>
<name>A0A2M7G6P5_9BACT</name>
<protein>
    <submittedName>
        <fullName evidence="1">Uncharacterized protein</fullName>
    </submittedName>
</protein>